<dbReference type="Proteomes" id="UP000606499">
    <property type="component" value="Unassembled WGS sequence"/>
</dbReference>
<dbReference type="GO" id="GO:0051287">
    <property type="term" value="F:NAD binding"/>
    <property type="evidence" value="ECO:0007669"/>
    <property type="project" value="InterPro"/>
</dbReference>
<evidence type="ECO:0000256" key="3">
    <source>
        <dbReference type="PIRNR" id="PIRNR000124"/>
    </source>
</evidence>
<accession>A0A923LVS2</accession>
<dbReference type="InterPro" id="IPR028359">
    <property type="entry name" value="UDP_ManNAc/GlcNAc_DH"/>
</dbReference>
<comment type="similarity">
    <text evidence="3">Belongs to the UDP-glucose/GDP-mannose dehydrogenase family.</text>
</comment>
<dbReference type="InterPro" id="IPR014026">
    <property type="entry name" value="UDP-Glc/GDP-Man_DH_dimer"/>
</dbReference>
<evidence type="ECO:0000256" key="1">
    <source>
        <dbReference type="ARBA" id="ARBA00023002"/>
    </source>
</evidence>
<dbReference type="Pfam" id="PF03720">
    <property type="entry name" value="UDPG_MGDP_dh_C"/>
    <property type="match status" value="1"/>
</dbReference>
<dbReference type="Gene3D" id="3.40.50.720">
    <property type="entry name" value="NAD(P)-binding Rossmann-like Domain"/>
    <property type="match status" value="2"/>
</dbReference>
<keyword evidence="6" id="KW-1185">Reference proteome</keyword>
<dbReference type="PIRSF" id="PIRSF000124">
    <property type="entry name" value="UDPglc_GDPman_dh"/>
    <property type="match status" value="1"/>
</dbReference>
<reference evidence="5" key="1">
    <citation type="submission" date="2020-08" db="EMBL/GenBank/DDBJ databases">
        <title>Genome public.</title>
        <authorList>
            <person name="Liu C."/>
            <person name="Sun Q."/>
        </authorList>
    </citation>
    <scope>NUCLEOTIDE SEQUENCE</scope>
    <source>
        <strain evidence="5">NSJ-28</strain>
    </source>
</reference>
<dbReference type="GO" id="GO:0016628">
    <property type="term" value="F:oxidoreductase activity, acting on the CH-CH group of donors, NAD or NADP as acceptor"/>
    <property type="evidence" value="ECO:0007669"/>
    <property type="project" value="InterPro"/>
</dbReference>
<protein>
    <submittedName>
        <fullName evidence="5">Nucleotide sugar dehydrogenase</fullName>
    </submittedName>
</protein>
<dbReference type="Pfam" id="PF00984">
    <property type="entry name" value="UDPG_MGDP_dh"/>
    <property type="match status" value="1"/>
</dbReference>
<dbReference type="NCBIfam" id="TIGR03026">
    <property type="entry name" value="NDP-sugDHase"/>
    <property type="match status" value="1"/>
</dbReference>
<dbReference type="SUPFAM" id="SSF48179">
    <property type="entry name" value="6-phosphogluconate dehydrogenase C-terminal domain-like"/>
    <property type="match status" value="1"/>
</dbReference>
<sequence>MKITVMGLGYIGLPTAITLAEAGFEVCGFDVNEKTIETLKGGHIHIVEPGLQEAFEKAVAHGHLHFSSKLTRSDVFYIAVPTPFYQDETGSHKADLKFVESAGRMAGKVIEPSNLVILESTVPPHTTEMLARVLGEESGIDMNRLHVAHCPERVIPGNMMYELKNNDRIVGARTPEAAEMAASIYEKVLEKGVVHKTDDLTAEMCKLTENTFRDVNIAYANELSVICDKMGIDVFELIKLANCHPRVNILTPGVGVGGHCIAVDPWFIYEQFPAEAKVILAARERNENKPHFVAGKVVSSLARVTDTVGVLGLSYKPDVDDLRESPSIELCHILQEKGVNVIACEPFAKDGEVQGIPNVPFAEVLQKADYLVITLGHTLFKDNKKLIAEKPYYDCVGLME</sequence>
<dbReference type="AlphaFoldDB" id="A0A923LVS2"/>
<evidence type="ECO:0000259" key="4">
    <source>
        <dbReference type="SMART" id="SM00984"/>
    </source>
</evidence>
<dbReference type="InterPro" id="IPR001732">
    <property type="entry name" value="UDP-Glc/GDP-Man_DH_N"/>
</dbReference>
<proteinExistence type="inferred from homology"/>
<dbReference type="InterPro" id="IPR036291">
    <property type="entry name" value="NAD(P)-bd_dom_sf"/>
</dbReference>
<dbReference type="Pfam" id="PF03721">
    <property type="entry name" value="UDPG_MGDP_dh_N"/>
    <property type="match status" value="1"/>
</dbReference>
<keyword evidence="1" id="KW-0560">Oxidoreductase</keyword>
<dbReference type="InterPro" id="IPR017476">
    <property type="entry name" value="UDP-Glc/GDP-Man"/>
</dbReference>
<dbReference type="SUPFAM" id="SSF52413">
    <property type="entry name" value="UDP-glucose/GDP-mannose dehydrogenase C-terminal domain"/>
    <property type="match status" value="1"/>
</dbReference>
<evidence type="ECO:0000313" key="5">
    <source>
        <dbReference type="EMBL" id="MBC5726290.1"/>
    </source>
</evidence>
<feature type="domain" description="UDP-glucose/GDP-mannose dehydrogenase C-terminal" evidence="4">
    <location>
        <begin position="309"/>
        <end position="395"/>
    </location>
</feature>
<dbReference type="RefSeq" id="WP_107631126.1">
    <property type="nucleotide sequence ID" value="NZ_JACOPL010000013.1"/>
</dbReference>
<dbReference type="PANTHER" id="PTHR43491">
    <property type="entry name" value="UDP-N-ACETYL-D-MANNOSAMINE DEHYDROGENASE"/>
    <property type="match status" value="1"/>
</dbReference>
<evidence type="ECO:0000256" key="2">
    <source>
        <dbReference type="ARBA" id="ARBA00023027"/>
    </source>
</evidence>
<dbReference type="GO" id="GO:0000271">
    <property type="term" value="P:polysaccharide biosynthetic process"/>
    <property type="evidence" value="ECO:0007669"/>
    <property type="project" value="InterPro"/>
</dbReference>
<dbReference type="InterPro" id="IPR036220">
    <property type="entry name" value="UDP-Glc/GDP-Man_DH_C_sf"/>
</dbReference>
<dbReference type="GO" id="GO:0016616">
    <property type="term" value="F:oxidoreductase activity, acting on the CH-OH group of donors, NAD or NADP as acceptor"/>
    <property type="evidence" value="ECO:0007669"/>
    <property type="project" value="InterPro"/>
</dbReference>
<dbReference type="PIRSF" id="PIRSF500136">
    <property type="entry name" value="UDP_ManNAc_DH"/>
    <property type="match status" value="1"/>
</dbReference>
<evidence type="ECO:0000313" key="6">
    <source>
        <dbReference type="Proteomes" id="UP000606499"/>
    </source>
</evidence>
<dbReference type="InterPro" id="IPR008927">
    <property type="entry name" value="6-PGluconate_DH-like_C_sf"/>
</dbReference>
<gene>
    <name evidence="5" type="ORF">H8S45_12585</name>
</gene>
<dbReference type="SMART" id="SM00984">
    <property type="entry name" value="UDPG_MGDP_dh_C"/>
    <property type="match status" value="1"/>
</dbReference>
<dbReference type="InterPro" id="IPR014027">
    <property type="entry name" value="UDP-Glc/GDP-Man_DH_C"/>
</dbReference>
<dbReference type="EMBL" id="JACOPL010000013">
    <property type="protein sequence ID" value="MBC5726290.1"/>
    <property type="molecule type" value="Genomic_DNA"/>
</dbReference>
<organism evidence="5 6">
    <name type="scientific">Agathobaculum faecis</name>
    <dbReference type="NCBI Taxonomy" id="2763013"/>
    <lineage>
        <taxon>Bacteria</taxon>
        <taxon>Bacillati</taxon>
        <taxon>Bacillota</taxon>
        <taxon>Clostridia</taxon>
        <taxon>Eubacteriales</taxon>
        <taxon>Butyricicoccaceae</taxon>
        <taxon>Agathobaculum</taxon>
    </lineage>
</organism>
<comment type="caution">
    <text evidence="5">The sequence shown here is derived from an EMBL/GenBank/DDBJ whole genome shotgun (WGS) entry which is preliminary data.</text>
</comment>
<name>A0A923LVS2_9FIRM</name>
<dbReference type="SUPFAM" id="SSF51735">
    <property type="entry name" value="NAD(P)-binding Rossmann-fold domains"/>
    <property type="match status" value="1"/>
</dbReference>
<dbReference type="PANTHER" id="PTHR43491:SF1">
    <property type="entry name" value="UDP-N-ACETYL-D-MANNOSAMINE DEHYDROGENASE"/>
    <property type="match status" value="1"/>
</dbReference>
<keyword evidence="2" id="KW-0520">NAD</keyword>